<dbReference type="SFLD" id="SFLDS00029">
    <property type="entry name" value="Radical_SAM"/>
    <property type="match status" value="1"/>
</dbReference>
<evidence type="ECO:0000256" key="7">
    <source>
        <dbReference type="ARBA" id="ARBA00023014"/>
    </source>
</evidence>
<comment type="caution">
    <text evidence="10">The sequence shown here is derived from an EMBL/GenBank/DDBJ whole genome shotgun (WGS) entry which is preliminary data.</text>
</comment>
<reference evidence="10 11" key="1">
    <citation type="journal article" date="2013" name="Genome Announc.">
        <title>Draft Genome Sequence for Desulfovibrio africanus Strain PCS.</title>
        <authorList>
            <person name="Brown S.D."/>
            <person name="Utturkar S.M."/>
            <person name="Arkin A.P."/>
            <person name="Deutschbauer A.M."/>
            <person name="Elias D.A."/>
            <person name="Hazen T.C."/>
            <person name="Chakraborty R."/>
        </authorList>
    </citation>
    <scope>NUCLEOTIDE SEQUENCE [LARGE SCALE GENOMIC DNA]</scope>
    <source>
        <strain evidence="10 11">PCS</strain>
    </source>
</reference>
<dbReference type="Gene3D" id="3.40.50.280">
    <property type="entry name" value="Cobalamin-binding domain"/>
    <property type="match status" value="1"/>
</dbReference>
<gene>
    <name evidence="10" type="ORF">PCS_03052</name>
</gene>
<evidence type="ECO:0000259" key="9">
    <source>
        <dbReference type="PROSITE" id="PS51918"/>
    </source>
</evidence>
<dbReference type="PROSITE" id="PS51332">
    <property type="entry name" value="B12_BINDING"/>
    <property type="match status" value="1"/>
</dbReference>
<dbReference type="SMART" id="SM00729">
    <property type="entry name" value="Elp3"/>
    <property type="match status" value="1"/>
</dbReference>
<dbReference type="Gene3D" id="3.20.20.70">
    <property type="entry name" value="Aldolase class I"/>
    <property type="match status" value="1"/>
</dbReference>
<dbReference type="InterPro" id="IPR006158">
    <property type="entry name" value="Cobalamin-bd"/>
</dbReference>
<dbReference type="GO" id="GO:0046872">
    <property type="term" value="F:metal ion binding"/>
    <property type="evidence" value="ECO:0007669"/>
    <property type="project" value="UniProtKB-KW"/>
</dbReference>
<accession>M5Q135</accession>
<evidence type="ECO:0000313" key="10">
    <source>
        <dbReference type="EMBL" id="EMG36208.1"/>
    </source>
</evidence>
<dbReference type="GO" id="GO:0051539">
    <property type="term" value="F:4 iron, 4 sulfur cluster binding"/>
    <property type="evidence" value="ECO:0007669"/>
    <property type="project" value="UniProtKB-KW"/>
</dbReference>
<evidence type="ECO:0000256" key="5">
    <source>
        <dbReference type="ARBA" id="ARBA00022723"/>
    </source>
</evidence>
<dbReference type="SFLD" id="SFLDG01082">
    <property type="entry name" value="B12-binding_domain_containing"/>
    <property type="match status" value="1"/>
</dbReference>
<dbReference type="InterPro" id="IPR058240">
    <property type="entry name" value="rSAM_sf"/>
</dbReference>
<dbReference type="CDD" id="cd01335">
    <property type="entry name" value="Radical_SAM"/>
    <property type="match status" value="1"/>
</dbReference>
<protein>
    <submittedName>
        <fullName evidence="10">Fe-S oxidoreductase</fullName>
    </submittedName>
</protein>
<proteinExistence type="predicted"/>
<evidence type="ECO:0000256" key="4">
    <source>
        <dbReference type="ARBA" id="ARBA00022691"/>
    </source>
</evidence>
<sequence>MRLSNNFTLFPQQTKRIMNILFVNPPNSGRSIPEERYGITSLKQIFRGEPLALEALAAGLDGHASRILDLKAEAGEPLRVLSDALAESRPDVVGITGVTCEANVMLAMAREVKRVSKATVVCGGMHASLDPQHFNRPEVDYVIQGLGKASLRELVDALERGEDGTGIAGVTRTSPGKPLTLTPRKFSSLDLMEEQPPRYDLVAGYRDQYVLSSLGLKVGFVASAYGCTHACGFCAIRAQAGGRYLTHSIPAVLRDMRLLGDIPVVRLIDANTFGDPKHAAELAQAIIDAGLGKRIIADVRSDTVVRHPELMALWRKAGLLAVIIGFEDLSDEGLARLGKRNTWQNNVEAVSILHGLGIRIVGDFIASPDYSEADFEHLGKTIADLHIDLPMVSVLTPLPGTPLYNELRERIVIHDLDYYTLTNAVLPTRLPEKTFYETYAGLIKSGHAGAKL</sequence>
<feature type="domain" description="B12-binding" evidence="8">
    <location>
        <begin position="36"/>
        <end position="165"/>
    </location>
</feature>
<feature type="domain" description="Radical SAM core" evidence="9">
    <location>
        <begin position="213"/>
        <end position="429"/>
    </location>
</feature>
<evidence type="ECO:0000313" key="11">
    <source>
        <dbReference type="Proteomes" id="UP000011922"/>
    </source>
</evidence>
<dbReference type="Proteomes" id="UP000011922">
    <property type="component" value="Unassembled WGS sequence"/>
</dbReference>
<dbReference type="Pfam" id="PF04055">
    <property type="entry name" value="Radical_SAM"/>
    <property type="match status" value="1"/>
</dbReference>
<keyword evidence="7" id="KW-0411">Iron-sulfur</keyword>
<evidence type="ECO:0000256" key="2">
    <source>
        <dbReference type="ARBA" id="ARBA00022603"/>
    </source>
</evidence>
<dbReference type="PANTHER" id="PTHR43409">
    <property type="entry name" value="ANAEROBIC MAGNESIUM-PROTOPORPHYRIN IX MONOMETHYL ESTER CYCLASE-RELATED"/>
    <property type="match status" value="1"/>
</dbReference>
<dbReference type="SUPFAM" id="SSF102114">
    <property type="entry name" value="Radical SAM enzymes"/>
    <property type="match status" value="1"/>
</dbReference>
<dbReference type="PATRIC" id="fig|1262666.3.peg.3092"/>
<evidence type="ECO:0000256" key="3">
    <source>
        <dbReference type="ARBA" id="ARBA00022679"/>
    </source>
</evidence>
<evidence type="ECO:0000259" key="8">
    <source>
        <dbReference type="PROSITE" id="PS51332"/>
    </source>
</evidence>
<evidence type="ECO:0000256" key="6">
    <source>
        <dbReference type="ARBA" id="ARBA00023004"/>
    </source>
</evidence>
<keyword evidence="6" id="KW-0408">Iron</keyword>
<dbReference type="GO" id="GO:0031419">
    <property type="term" value="F:cobalamin binding"/>
    <property type="evidence" value="ECO:0007669"/>
    <property type="project" value="InterPro"/>
</dbReference>
<keyword evidence="2" id="KW-0489">Methyltransferase</keyword>
<dbReference type="InterPro" id="IPR051198">
    <property type="entry name" value="BchE-like"/>
</dbReference>
<dbReference type="SFLD" id="SFLDG01123">
    <property type="entry name" value="methyltransferase_(Class_B)"/>
    <property type="match status" value="1"/>
</dbReference>
<dbReference type="EMBL" id="AOSV01000031">
    <property type="protein sequence ID" value="EMG36208.1"/>
    <property type="molecule type" value="Genomic_DNA"/>
</dbReference>
<dbReference type="Pfam" id="PF02310">
    <property type="entry name" value="B12-binding"/>
    <property type="match status" value="1"/>
</dbReference>
<dbReference type="InterPro" id="IPR006638">
    <property type="entry name" value="Elp3/MiaA/NifB-like_rSAM"/>
</dbReference>
<name>M5Q135_DESAF</name>
<dbReference type="PANTHER" id="PTHR43409:SF7">
    <property type="entry name" value="BLL1977 PROTEIN"/>
    <property type="match status" value="1"/>
</dbReference>
<dbReference type="InterPro" id="IPR007197">
    <property type="entry name" value="rSAM"/>
</dbReference>
<dbReference type="InterPro" id="IPR034466">
    <property type="entry name" value="Methyltransferase_Class_B"/>
</dbReference>
<keyword evidence="3" id="KW-0808">Transferase</keyword>
<dbReference type="GO" id="GO:0003824">
    <property type="term" value="F:catalytic activity"/>
    <property type="evidence" value="ECO:0007669"/>
    <property type="project" value="InterPro"/>
</dbReference>
<organism evidence="10 11">
    <name type="scientific">Desulfocurvibacter africanus PCS</name>
    <dbReference type="NCBI Taxonomy" id="1262666"/>
    <lineage>
        <taxon>Bacteria</taxon>
        <taxon>Pseudomonadati</taxon>
        <taxon>Thermodesulfobacteriota</taxon>
        <taxon>Desulfovibrionia</taxon>
        <taxon>Desulfovibrionales</taxon>
        <taxon>Desulfovibrionaceae</taxon>
        <taxon>Desulfocurvibacter</taxon>
    </lineage>
</organism>
<keyword evidence="4" id="KW-0949">S-adenosyl-L-methionine</keyword>
<dbReference type="GO" id="GO:0005829">
    <property type="term" value="C:cytosol"/>
    <property type="evidence" value="ECO:0007669"/>
    <property type="project" value="TreeGrafter"/>
</dbReference>
<comment type="cofactor">
    <cofactor evidence="1">
        <name>[4Fe-4S] cluster</name>
        <dbReference type="ChEBI" id="CHEBI:49883"/>
    </cofactor>
</comment>
<dbReference type="AlphaFoldDB" id="M5Q135"/>
<dbReference type="InterPro" id="IPR013785">
    <property type="entry name" value="Aldolase_TIM"/>
</dbReference>
<keyword evidence="5" id="KW-0479">Metal-binding</keyword>
<dbReference type="PROSITE" id="PS51918">
    <property type="entry name" value="RADICAL_SAM"/>
    <property type="match status" value="1"/>
</dbReference>
<evidence type="ECO:0000256" key="1">
    <source>
        <dbReference type="ARBA" id="ARBA00001966"/>
    </source>
</evidence>